<proteinExistence type="predicted"/>
<dbReference type="EMBL" id="JASBWS010000121">
    <property type="protein sequence ID" value="KAJ9095730.1"/>
    <property type="molecule type" value="Genomic_DNA"/>
</dbReference>
<sequence>MADDGTYRIYDLSAASAGISSHDTSPSSGAGAGEYHQYTLGGEIADVGVIEGQVHEDGFVVLTGSLAFVHVKGWQGGRPATLAASGMNAPPHAWTVISPERSLSRHVEVLASVGDTILSIDDLYCIDQHLAKGPFQHIRPSPGGRFLALTTASQTLWVVSADFSRSMADTDITQLEGNHDASMPTRVEWVGDQAVALAWDDGRVFVLGPDGEGLNYLYSPAPVLVGEMDGLRIISTESCDFIEKVPDASLAVFAPGSRHKAASLVEALESFEQGQPRANDIIRGIKADLAGAVDTCIEAAGLEPDPVWQKKLLRAAMLGRSFLDLYNPTDLVGMAQSLKVLNAIRYYEVGIPLTYQQYLATSPDRLISRLLTRNLHLLALRISTFLNLRPEPVLKHWACAKIAAASVNGAAGGREDDELKRIIVRKYEHEGGKGAGGYADIARRAWQLGRNKLATKLLDHERRPAEQVPLLLSMKEDRLALIKAVDSGDPDLVFHVLQHLRGTKSPGDFFSMVDDGSAKLAPAVKLLQVYGREGDKDLLRDFYYQDDRWLDGALLSIEEAGETDKPQERLALWQNAVKDLAQDKERTFEHRMADDSLRLLTLQEQMERELENKYTFAGLNVNETMSYLLQIGLGKRAEKIRNDWKVPDKRWWYVKLKALTANRDWEGLEAFAKSKKSPIGYEPFVNHLLSVNEPARAAVFVNRCDAKQRVDLYIKCNEWVKAANECKERGDRARLEHLKANAPTTLIQREIDEVLRNMSTKTSSSFFG</sequence>
<evidence type="ECO:0000313" key="2">
    <source>
        <dbReference type="Proteomes" id="UP001230649"/>
    </source>
</evidence>
<protein>
    <submittedName>
        <fullName evidence="1">Uncharacterized protein</fullName>
    </submittedName>
</protein>
<name>A0ACC2V9X1_9TREE</name>
<dbReference type="Proteomes" id="UP001230649">
    <property type="component" value="Unassembled WGS sequence"/>
</dbReference>
<accession>A0ACC2V9X1</accession>
<evidence type="ECO:0000313" key="1">
    <source>
        <dbReference type="EMBL" id="KAJ9095730.1"/>
    </source>
</evidence>
<organism evidence="1 2">
    <name type="scientific">Naganishia adeliensis</name>
    <dbReference type="NCBI Taxonomy" id="92952"/>
    <lineage>
        <taxon>Eukaryota</taxon>
        <taxon>Fungi</taxon>
        <taxon>Dikarya</taxon>
        <taxon>Basidiomycota</taxon>
        <taxon>Agaricomycotina</taxon>
        <taxon>Tremellomycetes</taxon>
        <taxon>Filobasidiales</taxon>
        <taxon>Filobasidiaceae</taxon>
        <taxon>Naganishia</taxon>
    </lineage>
</organism>
<gene>
    <name evidence="1" type="ORF">QFC20_006597</name>
</gene>
<comment type="caution">
    <text evidence="1">The sequence shown here is derived from an EMBL/GenBank/DDBJ whole genome shotgun (WGS) entry which is preliminary data.</text>
</comment>
<reference evidence="1" key="1">
    <citation type="submission" date="2023-04" db="EMBL/GenBank/DDBJ databases">
        <title>Draft Genome sequencing of Naganishia species isolated from polar environments using Oxford Nanopore Technology.</title>
        <authorList>
            <person name="Leo P."/>
            <person name="Venkateswaran K."/>
        </authorList>
    </citation>
    <scope>NUCLEOTIDE SEQUENCE</scope>
    <source>
        <strain evidence="1">MNA-CCFEE 5262</strain>
    </source>
</reference>
<keyword evidence="2" id="KW-1185">Reference proteome</keyword>